<dbReference type="InterPro" id="IPR029063">
    <property type="entry name" value="SAM-dependent_MTases_sf"/>
</dbReference>
<dbReference type="RefSeq" id="WP_112158565.1">
    <property type="nucleotide sequence ID" value="NZ_QKRX01000004.1"/>
</dbReference>
<dbReference type="NCBIfam" id="NF009639">
    <property type="entry name" value="PRK13168.1"/>
    <property type="match status" value="1"/>
</dbReference>
<dbReference type="AlphaFoldDB" id="A0A364NNJ8"/>
<evidence type="ECO:0000313" key="13">
    <source>
        <dbReference type="Proteomes" id="UP000250744"/>
    </source>
</evidence>
<proteinExistence type="inferred from homology"/>
<evidence type="ECO:0000256" key="4">
    <source>
        <dbReference type="ARBA" id="ARBA00022679"/>
    </source>
</evidence>
<dbReference type="Gene3D" id="2.40.50.1070">
    <property type="match status" value="1"/>
</dbReference>
<comment type="catalytic activity">
    <reaction evidence="7">
        <text>uridine(1939) in 23S rRNA + S-adenosyl-L-methionine = 5-methyluridine(1939) in 23S rRNA + S-adenosyl-L-homocysteine + H(+)</text>
        <dbReference type="Rhea" id="RHEA:42908"/>
        <dbReference type="Rhea" id="RHEA-COMP:10278"/>
        <dbReference type="Rhea" id="RHEA-COMP:10279"/>
        <dbReference type="ChEBI" id="CHEBI:15378"/>
        <dbReference type="ChEBI" id="CHEBI:57856"/>
        <dbReference type="ChEBI" id="CHEBI:59789"/>
        <dbReference type="ChEBI" id="CHEBI:65315"/>
        <dbReference type="ChEBI" id="CHEBI:74447"/>
        <dbReference type="EC" id="2.1.1.190"/>
    </reaction>
</comment>
<sequence>MRHSNRQKKPSKPQPSAAPIEVSISHLSIEGRGISHLDGKTLFVRGALPNEQIVARVIAQHKRFDEADTLEVLSASPDRQTPPCHHYDLCGGCDLQHLIPEKALSLKYELVLDQLQRFAQCQPLKTDNAISSSPFHYRRSARVGVNRLQRDQSLVVGFRRRQSSKLVNIDTCLILDKRLERLFELARHYFSEQQDNKTITHIDALLGDNSGALTFRVTRKPSDALKSAMVNLCNDLKLQGWIEDNDGNLVPIENNYSALTYHPSPEVNLNFKPGNFLQVNSQINHALIQLALEWLQPNSDDYLLDLFCGLGNFTLPFAKKVNKAIGVEGMMSMVKQAQDNSESNQINNTLFYCADLSSDISHTPWFKEPITMILLDPPRSGAHTLVSQIASKKAKKILYIACNPAALTRDTQALRAAGYQLSRFTVLDMFPNTSHIESVALFERSK</sequence>
<dbReference type="OrthoDB" id="9804590at2"/>
<dbReference type="Proteomes" id="UP000250744">
    <property type="component" value="Unassembled WGS sequence"/>
</dbReference>
<dbReference type="Gene3D" id="2.40.50.140">
    <property type="entry name" value="Nucleic acid-binding proteins"/>
    <property type="match status" value="1"/>
</dbReference>
<comment type="caution">
    <text evidence="12">The sequence shown here is derived from an EMBL/GenBank/DDBJ whole genome shotgun (WGS) entry which is preliminary data.</text>
</comment>
<reference evidence="12 13" key="1">
    <citation type="submission" date="2018-06" db="EMBL/GenBank/DDBJ databases">
        <title>Nitrincola tibetense sp. nov., isolated from Lake XuguoCo on Tibetan Plateau.</title>
        <authorList>
            <person name="Xing P."/>
        </authorList>
    </citation>
    <scope>NUCLEOTIDE SEQUENCE [LARGE SCALE GENOMIC DNA]</scope>
    <source>
        <strain evidence="13">xg18</strain>
    </source>
</reference>
<keyword evidence="1" id="KW-0479">Metal-binding</keyword>
<keyword evidence="13" id="KW-1185">Reference proteome</keyword>
<keyword evidence="6" id="KW-0411">Iron-sulfur</keyword>
<dbReference type="PROSITE" id="PS50926">
    <property type="entry name" value="TRAM"/>
    <property type="match status" value="1"/>
</dbReference>
<dbReference type="NCBIfam" id="TIGR00479">
    <property type="entry name" value="rumA"/>
    <property type="match status" value="1"/>
</dbReference>
<dbReference type="Pfam" id="PF05958">
    <property type="entry name" value="tRNA_U5-meth_tr"/>
    <property type="match status" value="1"/>
</dbReference>
<protein>
    <submittedName>
        <fullName evidence="12">23S rRNA (Uracil(1939)-C(5))-methyltransferase RlmD</fullName>
    </submittedName>
</protein>
<dbReference type="GO" id="GO:0070475">
    <property type="term" value="P:rRNA base methylation"/>
    <property type="evidence" value="ECO:0007669"/>
    <property type="project" value="TreeGrafter"/>
</dbReference>
<evidence type="ECO:0000256" key="6">
    <source>
        <dbReference type="ARBA" id="ARBA00023014"/>
    </source>
</evidence>
<keyword evidence="5 9" id="KW-0949">S-adenosyl-L-methionine</keyword>
<evidence type="ECO:0000256" key="5">
    <source>
        <dbReference type="ARBA" id="ARBA00022691"/>
    </source>
</evidence>
<dbReference type="CDD" id="cd02440">
    <property type="entry name" value="AdoMet_MTases"/>
    <property type="match status" value="1"/>
</dbReference>
<evidence type="ECO:0000256" key="9">
    <source>
        <dbReference type="PROSITE-ProRule" id="PRU01024"/>
    </source>
</evidence>
<dbReference type="PANTHER" id="PTHR11061">
    <property type="entry name" value="RNA M5U METHYLTRANSFERASE"/>
    <property type="match status" value="1"/>
</dbReference>
<accession>A0A364NNJ8</accession>
<evidence type="ECO:0000256" key="1">
    <source>
        <dbReference type="ARBA" id="ARBA00022485"/>
    </source>
</evidence>
<keyword evidence="4 9" id="KW-0808">Transferase</keyword>
<keyword evidence="1" id="KW-0004">4Fe-4S</keyword>
<comment type="similarity">
    <text evidence="9">Belongs to the class I-like SAM-binding methyltransferase superfamily. RNA M5U methyltransferase family.</text>
</comment>
<dbReference type="SUPFAM" id="SSF50249">
    <property type="entry name" value="Nucleic acid-binding proteins"/>
    <property type="match status" value="1"/>
</dbReference>
<dbReference type="EMBL" id="QKRX01000004">
    <property type="protein sequence ID" value="RAU18457.1"/>
    <property type="molecule type" value="Genomic_DNA"/>
</dbReference>
<keyword evidence="1" id="KW-0408">Iron</keyword>
<feature type="binding site" evidence="9">
    <location>
        <position position="307"/>
    </location>
    <ligand>
        <name>S-adenosyl-L-methionine</name>
        <dbReference type="ChEBI" id="CHEBI:59789"/>
    </ligand>
</feature>
<keyword evidence="3 9" id="KW-0489">Methyltransferase</keyword>
<feature type="region of interest" description="Disordered" evidence="10">
    <location>
        <begin position="1"/>
        <end position="20"/>
    </location>
</feature>
<evidence type="ECO:0000256" key="7">
    <source>
        <dbReference type="ARBA" id="ARBA00052756"/>
    </source>
</evidence>
<dbReference type="PANTHER" id="PTHR11061:SF49">
    <property type="entry name" value="23S RRNA (URACIL(1939)-C(5))-METHYLTRANSFERASE RLMD"/>
    <property type="match status" value="1"/>
</dbReference>
<evidence type="ECO:0000256" key="10">
    <source>
        <dbReference type="SAM" id="MobiDB-lite"/>
    </source>
</evidence>
<feature type="compositionally biased region" description="Basic residues" evidence="10">
    <location>
        <begin position="1"/>
        <end position="11"/>
    </location>
</feature>
<name>A0A364NNJ8_9GAMM</name>
<feature type="domain" description="TRAM" evidence="11">
    <location>
        <begin position="12"/>
        <end position="71"/>
    </location>
</feature>
<dbReference type="GO" id="GO:0051539">
    <property type="term" value="F:4 iron, 4 sulfur cluster binding"/>
    <property type="evidence" value="ECO:0007669"/>
    <property type="project" value="UniProtKB-KW"/>
</dbReference>
<feature type="binding site" evidence="9">
    <location>
        <position position="278"/>
    </location>
    <ligand>
        <name>S-adenosyl-L-methionine</name>
        <dbReference type="ChEBI" id="CHEBI:59789"/>
    </ligand>
</feature>
<evidence type="ECO:0000256" key="2">
    <source>
        <dbReference type="ARBA" id="ARBA00022552"/>
    </source>
</evidence>
<dbReference type="GO" id="GO:0070041">
    <property type="term" value="F:rRNA (uridine-C5-)-methyltransferase activity"/>
    <property type="evidence" value="ECO:0007669"/>
    <property type="project" value="UniProtKB-ARBA"/>
</dbReference>
<dbReference type="InterPro" id="IPR012340">
    <property type="entry name" value="NA-bd_OB-fold"/>
</dbReference>
<feature type="active site" description="Nucleophile" evidence="9">
    <location>
        <position position="402"/>
    </location>
</feature>
<dbReference type="FunFam" id="3.40.50.150:FF:000009">
    <property type="entry name" value="23S rRNA (Uracil(1939)-C(5))-methyltransferase RlmD"/>
    <property type="match status" value="1"/>
</dbReference>
<dbReference type="InterPro" id="IPR002792">
    <property type="entry name" value="TRAM_dom"/>
</dbReference>
<feature type="binding site" evidence="9">
    <location>
        <position position="328"/>
    </location>
    <ligand>
        <name>S-adenosyl-L-methionine</name>
        <dbReference type="ChEBI" id="CHEBI:59789"/>
    </ligand>
</feature>
<dbReference type="FunFam" id="2.40.50.140:FF:000097">
    <property type="entry name" value="23S rRNA (uracil(1939)-C(5))-methyltransferase RlmD"/>
    <property type="match status" value="1"/>
</dbReference>
<evidence type="ECO:0000259" key="11">
    <source>
        <dbReference type="PROSITE" id="PS50926"/>
    </source>
</evidence>
<organism evidence="12 13">
    <name type="scientific">Nitrincola tibetensis</name>
    <dbReference type="NCBI Taxonomy" id="2219697"/>
    <lineage>
        <taxon>Bacteria</taxon>
        <taxon>Pseudomonadati</taxon>
        <taxon>Pseudomonadota</taxon>
        <taxon>Gammaproteobacteria</taxon>
        <taxon>Oceanospirillales</taxon>
        <taxon>Oceanospirillaceae</taxon>
        <taxon>Nitrincola</taxon>
    </lineage>
</organism>
<evidence type="ECO:0000313" key="12">
    <source>
        <dbReference type="EMBL" id="RAU18457.1"/>
    </source>
</evidence>
<evidence type="ECO:0000256" key="8">
    <source>
        <dbReference type="ARBA" id="ARBA00059995"/>
    </source>
</evidence>
<feature type="binding site" evidence="9">
    <location>
        <position position="376"/>
    </location>
    <ligand>
        <name>S-adenosyl-L-methionine</name>
        <dbReference type="ChEBI" id="CHEBI:59789"/>
    </ligand>
</feature>
<keyword evidence="2" id="KW-0698">rRNA processing</keyword>
<dbReference type="SUPFAM" id="SSF53335">
    <property type="entry name" value="S-adenosyl-L-methionine-dependent methyltransferases"/>
    <property type="match status" value="1"/>
</dbReference>
<dbReference type="InterPro" id="IPR010280">
    <property type="entry name" value="U5_MeTrfase_fam"/>
</dbReference>
<evidence type="ECO:0000256" key="3">
    <source>
        <dbReference type="ARBA" id="ARBA00022603"/>
    </source>
</evidence>
<gene>
    <name evidence="12" type="ORF">DN062_06695</name>
</gene>
<dbReference type="Gene3D" id="3.40.50.150">
    <property type="entry name" value="Vaccinia Virus protein VP39"/>
    <property type="match status" value="1"/>
</dbReference>
<comment type="function">
    <text evidence="8">Catalyzes the formation of 5-methyl-uridine at position 1939 (m5U1939) in 23S rRNA.</text>
</comment>
<dbReference type="PROSITE" id="PS51687">
    <property type="entry name" value="SAM_MT_RNA_M5U"/>
    <property type="match status" value="1"/>
</dbReference>